<protein>
    <submittedName>
        <fullName evidence="2">Uncharacterized protein</fullName>
    </submittedName>
</protein>
<feature type="compositionally biased region" description="Polar residues" evidence="1">
    <location>
        <begin position="92"/>
        <end position="109"/>
    </location>
</feature>
<gene>
    <name evidence="2" type="ORF">Tci_891555</name>
</gene>
<reference evidence="2" key="1">
    <citation type="journal article" date="2019" name="Sci. Rep.">
        <title>Draft genome of Tanacetum cinerariifolium, the natural source of mosquito coil.</title>
        <authorList>
            <person name="Yamashiro T."/>
            <person name="Shiraishi A."/>
            <person name="Satake H."/>
            <person name="Nakayama K."/>
        </authorList>
    </citation>
    <scope>NUCLEOTIDE SEQUENCE</scope>
</reference>
<sequence>LGIGASKGGKAKKKRKMGDSDSEDDSASDFGPAKKKAKPKKEGLLSYLREADAPAKEPSPAVSAKSTFGSTAPQKQTQTSLLTMVKSIGGTSNGVPLFKTSTRPGSSSGMPKVAKKASPSVIDIDEGDTTNYEALMPVA</sequence>
<name>A0A699UE16_TANCI</name>
<comment type="caution">
    <text evidence="2">The sequence shown here is derived from an EMBL/GenBank/DDBJ whole genome shotgun (WGS) entry which is preliminary data.</text>
</comment>
<feature type="non-terminal residue" evidence="2">
    <location>
        <position position="1"/>
    </location>
</feature>
<accession>A0A699UE16</accession>
<proteinExistence type="predicted"/>
<evidence type="ECO:0000256" key="1">
    <source>
        <dbReference type="SAM" id="MobiDB-lite"/>
    </source>
</evidence>
<feature type="compositionally biased region" description="Polar residues" evidence="1">
    <location>
        <begin position="64"/>
        <end position="78"/>
    </location>
</feature>
<organism evidence="2">
    <name type="scientific">Tanacetum cinerariifolium</name>
    <name type="common">Dalmatian daisy</name>
    <name type="synonym">Chrysanthemum cinerariifolium</name>
    <dbReference type="NCBI Taxonomy" id="118510"/>
    <lineage>
        <taxon>Eukaryota</taxon>
        <taxon>Viridiplantae</taxon>
        <taxon>Streptophyta</taxon>
        <taxon>Embryophyta</taxon>
        <taxon>Tracheophyta</taxon>
        <taxon>Spermatophyta</taxon>
        <taxon>Magnoliopsida</taxon>
        <taxon>eudicotyledons</taxon>
        <taxon>Gunneridae</taxon>
        <taxon>Pentapetalae</taxon>
        <taxon>asterids</taxon>
        <taxon>campanulids</taxon>
        <taxon>Asterales</taxon>
        <taxon>Asteraceae</taxon>
        <taxon>Asteroideae</taxon>
        <taxon>Anthemideae</taxon>
        <taxon>Anthemidinae</taxon>
        <taxon>Tanacetum</taxon>
    </lineage>
</organism>
<dbReference type="EMBL" id="BKCJ011315729">
    <property type="protein sequence ID" value="GFD19586.1"/>
    <property type="molecule type" value="Genomic_DNA"/>
</dbReference>
<dbReference type="AlphaFoldDB" id="A0A699UE16"/>
<evidence type="ECO:0000313" key="2">
    <source>
        <dbReference type="EMBL" id="GFD19586.1"/>
    </source>
</evidence>
<feature type="region of interest" description="Disordered" evidence="1">
    <location>
        <begin position="92"/>
        <end position="120"/>
    </location>
</feature>
<feature type="region of interest" description="Disordered" evidence="1">
    <location>
        <begin position="1"/>
        <end position="78"/>
    </location>
</feature>
<feature type="non-terminal residue" evidence="2">
    <location>
        <position position="139"/>
    </location>
</feature>